<comment type="caution">
    <text evidence="2">The sequence shown here is derived from an EMBL/GenBank/DDBJ whole genome shotgun (WGS) entry which is preliminary data.</text>
</comment>
<gene>
    <name evidence="2" type="ORF">AM493_18650</name>
</gene>
<evidence type="ECO:0000313" key="2">
    <source>
        <dbReference type="EMBL" id="KOS07851.1"/>
    </source>
</evidence>
<feature type="signal peptide" evidence="1">
    <location>
        <begin position="1"/>
        <end position="19"/>
    </location>
</feature>
<sequence>MRKVFTVIAALAVNAAAFAQTIDFKMDYKQNSTYTQKMDMDVMMDIGQEGQGNMEQPLAMAFIYTIKTDKAAANGDIPFTANMKMENDMMPNAEEFNNNKFVGHFSKGAPVFDKVEMASVPAEAQEQLKEAFSKVLSQFPTEAKKVKVGESFTYNNLPVSMGGMDFGGKDMVITYTLKKVEGNKATFDVLLDSPLEVSTQGVNMKGKMKMTGTMIYLTDAKYVPSQDLDIDATFSMAEAGVTVGMKGKTIMTTTVAPN</sequence>
<dbReference type="PATRIC" id="fig|1202724.3.peg.3871"/>
<proteinExistence type="predicted"/>
<keyword evidence="3" id="KW-1185">Reference proteome</keyword>
<feature type="chain" id="PRO_5005818477" description="Lipid/polyisoprenoid-binding YceI-like domain-containing protein" evidence="1">
    <location>
        <begin position="20"/>
        <end position="258"/>
    </location>
</feature>
<dbReference type="Proteomes" id="UP000037755">
    <property type="component" value="Unassembled WGS sequence"/>
</dbReference>
<dbReference type="AlphaFoldDB" id="A0A0M8MK51"/>
<dbReference type="EMBL" id="LIYD01000005">
    <property type="protein sequence ID" value="KOS07851.1"/>
    <property type="molecule type" value="Genomic_DNA"/>
</dbReference>
<reference evidence="2 3" key="1">
    <citation type="submission" date="2015-08" db="EMBL/GenBank/DDBJ databases">
        <title>Whole genome sequence of Flavobacterium akiainvivens IK-1T, from decaying Wikstroemia oahuensis, an endemic Hawaiian shrub.</title>
        <authorList>
            <person name="Wan X."/>
            <person name="Hou S."/>
            <person name="Saito J."/>
            <person name="Donachie S."/>
        </authorList>
    </citation>
    <scope>NUCLEOTIDE SEQUENCE [LARGE SCALE GENOMIC DNA]</scope>
    <source>
        <strain evidence="2 3">IK-1</strain>
    </source>
</reference>
<dbReference type="RefSeq" id="WP_054409568.1">
    <property type="nucleotide sequence ID" value="NZ_FOYA01000002.1"/>
</dbReference>
<protein>
    <recommendedName>
        <fullName evidence="4">Lipid/polyisoprenoid-binding YceI-like domain-containing protein</fullName>
    </recommendedName>
</protein>
<evidence type="ECO:0000256" key="1">
    <source>
        <dbReference type="SAM" id="SignalP"/>
    </source>
</evidence>
<evidence type="ECO:0008006" key="4">
    <source>
        <dbReference type="Google" id="ProtNLM"/>
    </source>
</evidence>
<name>A0A0M8MK51_9FLAO</name>
<keyword evidence="1" id="KW-0732">Signal</keyword>
<evidence type="ECO:0000313" key="3">
    <source>
        <dbReference type="Proteomes" id="UP000037755"/>
    </source>
</evidence>
<dbReference type="OrthoDB" id="1376102at2"/>
<accession>A0A0M8MK51</accession>
<organism evidence="2 3">
    <name type="scientific">Flavobacterium akiainvivens</name>
    <dbReference type="NCBI Taxonomy" id="1202724"/>
    <lineage>
        <taxon>Bacteria</taxon>
        <taxon>Pseudomonadati</taxon>
        <taxon>Bacteroidota</taxon>
        <taxon>Flavobacteriia</taxon>
        <taxon>Flavobacteriales</taxon>
        <taxon>Flavobacteriaceae</taxon>
        <taxon>Flavobacterium</taxon>
    </lineage>
</organism>